<feature type="coiled-coil region" evidence="6">
    <location>
        <begin position="273"/>
        <end position="304"/>
    </location>
</feature>
<dbReference type="OrthoDB" id="9809197at2"/>
<dbReference type="EMBL" id="CP017269">
    <property type="protein sequence ID" value="AOT72551.1"/>
    <property type="molecule type" value="Genomic_DNA"/>
</dbReference>
<feature type="transmembrane region" description="Helical" evidence="7">
    <location>
        <begin position="20"/>
        <end position="45"/>
    </location>
</feature>
<evidence type="ECO:0000259" key="8">
    <source>
        <dbReference type="SMART" id="SM00244"/>
    </source>
</evidence>
<dbReference type="Gene3D" id="3.30.479.30">
    <property type="entry name" value="Band 7 domain"/>
    <property type="match status" value="1"/>
</dbReference>
<evidence type="ECO:0000256" key="1">
    <source>
        <dbReference type="ARBA" id="ARBA00004370"/>
    </source>
</evidence>
<keyword evidence="4 7" id="KW-1133">Transmembrane helix</keyword>
<dbReference type="SMART" id="SM00244">
    <property type="entry name" value="PHB"/>
    <property type="match status" value="1"/>
</dbReference>
<sequence length="429" mass="49035">MLKGNRTSFKFPKFIPSYLPLLFVFATIIFGLKNSLIITILILAIQNRKKMKGIFLKRINRSIESSNEKNEVEGEEAACNDEIPNTLLYQEKQGGSAMRNSKLGDMHINFSQIPNHFRFDKKALSMVLFLVGLIFLFNLSTFTVDESTTVVVKTLGNMNKVIVSKDNATVDIQNALRPDFKDLKIVKDKGLFFKMPFIQDINRYTSKLITYESTEELVTTGDKRQYMVKFFAQYKVTHPGLFEVSMGGFSKANSTLDNLIYPVIIKKINKLPSEEFLTNKERLYSELEESKKELNEKIALYGIEVDDIEIHRTLLPPANIASTYDKMIKERQAIAQQIRSEGDEEYDKVVADTDREKKELLGAAIEESEGIRGEADAEALKIYSEAFSKDPGFYEFLRTLKAYENSIDSDTIIYLDKNNELLRIFSNGN</sequence>
<dbReference type="Proteomes" id="UP000095743">
    <property type="component" value="Chromosome"/>
</dbReference>
<dbReference type="InterPro" id="IPR010200">
    <property type="entry name" value="HflC"/>
</dbReference>
<dbReference type="STRING" id="1424294.Gferi_25150"/>
<dbReference type="InterPro" id="IPR036013">
    <property type="entry name" value="Band_7/SPFH_dom_sf"/>
</dbReference>
<name>A0A1D8GNN6_9FIRM</name>
<dbReference type="AlphaFoldDB" id="A0A1D8GNN6"/>
<dbReference type="PANTHER" id="PTHR42911:SF1">
    <property type="entry name" value="MODULATOR OF FTSH PROTEASE HFLC"/>
    <property type="match status" value="1"/>
</dbReference>
<evidence type="ECO:0000256" key="5">
    <source>
        <dbReference type="ARBA" id="ARBA00023136"/>
    </source>
</evidence>
<accession>A0A1D8GNN6</accession>
<evidence type="ECO:0000256" key="4">
    <source>
        <dbReference type="ARBA" id="ARBA00022989"/>
    </source>
</evidence>
<dbReference type="SUPFAM" id="SSF117892">
    <property type="entry name" value="Band 7/SPFH domain"/>
    <property type="match status" value="1"/>
</dbReference>
<dbReference type="CDD" id="cd03405">
    <property type="entry name" value="SPFH_HflC"/>
    <property type="match status" value="1"/>
</dbReference>
<evidence type="ECO:0000256" key="2">
    <source>
        <dbReference type="ARBA" id="ARBA00007862"/>
    </source>
</evidence>
<proteinExistence type="inferred from homology"/>
<dbReference type="PANTHER" id="PTHR42911">
    <property type="entry name" value="MODULATOR OF FTSH PROTEASE HFLC"/>
    <property type="match status" value="1"/>
</dbReference>
<dbReference type="InterPro" id="IPR001107">
    <property type="entry name" value="Band_7"/>
</dbReference>
<dbReference type="RefSeq" id="WP_069980860.1">
    <property type="nucleotide sequence ID" value="NZ_CP017269.1"/>
</dbReference>
<keyword evidence="5 7" id="KW-0472">Membrane</keyword>
<evidence type="ECO:0000256" key="6">
    <source>
        <dbReference type="SAM" id="Coils"/>
    </source>
</evidence>
<dbReference type="GO" id="GO:0016020">
    <property type="term" value="C:membrane"/>
    <property type="evidence" value="ECO:0007669"/>
    <property type="project" value="UniProtKB-SubCell"/>
</dbReference>
<evidence type="ECO:0000256" key="3">
    <source>
        <dbReference type="ARBA" id="ARBA00022692"/>
    </source>
</evidence>
<evidence type="ECO:0000256" key="7">
    <source>
        <dbReference type="SAM" id="Phobius"/>
    </source>
</evidence>
<gene>
    <name evidence="9" type="ORF">Gferi_25150</name>
</gene>
<feature type="domain" description="Band 7" evidence="8">
    <location>
        <begin position="139"/>
        <end position="327"/>
    </location>
</feature>
<organism evidence="9 10">
    <name type="scientific">Geosporobacter ferrireducens</name>
    <dbReference type="NCBI Taxonomy" id="1424294"/>
    <lineage>
        <taxon>Bacteria</taxon>
        <taxon>Bacillati</taxon>
        <taxon>Bacillota</taxon>
        <taxon>Clostridia</taxon>
        <taxon>Peptostreptococcales</taxon>
        <taxon>Thermotaleaceae</taxon>
        <taxon>Geosporobacter</taxon>
    </lineage>
</organism>
<evidence type="ECO:0000313" key="10">
    <source>
        <dbReference type="Proteomes" id="UP000095743"/>
    </source>
</evidence>
<feature type="transmembrane region" description="Helical" evidence="7">
    <location>
        <begin position="123"/>
        <end position="144"/>
    </location>
</feature>
<dbReference type="KEGG" id="gfe:Gferi_25150"/>
<evidence type="ECO:0000313" key="9">
    <source>
        <dbReference type="EMBL" id="AOT72551.1"/>
    </source>
</evidence>
<keyword evidence="6" id="KW-0175">Coiled coil</keyword>
<dbReference type="Pfam" id="PF01145">
    <property type="entry name" value="Band_7"/>
    <property type="match status" value="1"/>
</dbReference>
<comment type="similarity">
    <text evidence="2">Belongs to the band 7/mec-2 family. HflC subfamily.</text>
</comment>
<comment type="subcellular location">
    <subcellularLocation>
        <location evidence="1">Membrane</location>
    </subcellularLocation>
</comment>
<keyword evidence="10" id="KW-1185">Reference proteome</keyword>
<keyword evidence="3 7" id="KW-0812">Transmembrane</keyword>
<protein>
    <recommendedName>
        <fullName evidence="8">Band 7 domain-containing protein</fullName>
    </recommendedName>
</protein>
<reference evidence="9 10" key="1">
    <citation type="submission" date="2016-09" db="EMBL/GenBank/DDBJ databases">
        <title>Genomic analysis reveals versatility of anaerobic energy metabolism of Geosporobacter ferrireducens IRF9 of phylum Firmicutes.</title>
        <authorList>
            <person name="Kim S.-J."/>
        </authorList>
    </citation>
    <scope>NUCLEOTIDE SEQUENCE [LARGE SCALE GENOMIC DNA]</scope>
    <source>
        <strain evidence="9 10">IRF9</strain>
    </source>
</reference>